<protein>
    <recommendedName>
        <fullName evidence="8">Ribonuclease VapC</fullName>
        <shortName evidence="8">RNase VapC</shortName>
        <ecNumber evidence="8">3.1.-.-</ecNumber>
    </recommendedName>
    <alternativeName>
        <fullName evidence="8">Toxin VapC</fullName>
    </alternativeName>
</protein>
<feature type="binding site" evidence="8">
    <location>
        <position position="118"/>
    </location>
    <ligand>
        <name>Mg(2+)</name>
        <dbReference type="ChEBI" id="CHEBI:18420"/>
    </ligand>
</feature>
<keyword evidence="5 8" id="KW-0378">Hydrolase</keyword>
<organism evidence="10 11">
    <name type="scientific">Acidiferrimicrobium australe</name>
    <dbReference type="NCBI Taxonomy" id="2664430"/>
    <lineage>
        <taxon>Bacteria</taxon>
        <taxon>Bacillati</taxon>
        <taxon>Actinomycetota</taxon>
        <taxon>Acidimicrobiia</taxon>
        <taxon>Acidimicrobiales</taxon>
        <taxon>Acidimicrobiaceae</taxon>
        <taxon>Acidiferrimicrobium</taxon>
    </lineage>
</organism>
<keyword evidence="6 8" id="KW-0460">Magnesium</keyword>
<evidence type="ECO:0000256" key="2">
    <source>
        <dbReference type="ARBA" id="ARBA00022649"/>
    </source>
</evidence>
<evidence type="ECO:0000256" key="7">
    <source>
        <dbReference type="ARBA" id="ARBA00038093"/>
    </source>
</evidence>
<dbReference type="PANTHER" id="PTHR33653">
    <property type="entry name" value="RIBONUCLEASE VAPC2"/>
    <property type="match status" value="1"/>
</dbReference>
<evidence type="ECO:0000256" key="4">
    <source>
        <dbReference type="ARBA" id="ARBA00022723"/>
    </source>
</evidence>
<keyword evidence="2 8" id="KW-1277">Toxin-antitoxin system</keyword>
<reference evidence="10 11" key="1">
    <citation type="submission" date="2019-11" db="EMBL/GenBank/DDBJ databases">
        <title>Acidiferrimicrobium australis gen. nov., sp. nov., an acidophilic and obligately heterotrophic, member of the Actinobacteria that catalyses dissimilatory oxido- reduction of iron isolated from metal-rich acidic water in Chile.</title>
        <authorList>
            <person name="Gonzalez D."/>
            <person name="Huber K."/>
            <person name="Hedrich S."/>
            <person name="Rojas-Villalobos C."/>
            <person name="Quatrini R."/>
            <person name="Dinamarca M.A."/>
            <person name="Schwarz A."/>
            <person name="Canales C."/>
            <person name="Nancucheo I."/>
        </authorList>
    </citation>
    <scope>NUCLEOTIDE SEQUENCE [LARGE SCALE GENOMIC DNA]</scope>
    <source>
        <strain evidence="10 11">USS-CCA1</strain>
    </source>
</reference>
<evidence type="ECO:0000256" key="1">
    <source>
        <dbReference type="ARBA" id="ARBA00001946"/>
    </source>
</evidence>
<evidence type="ECO:0000313" key="11">
    <source>
        <dbReference type="Proteomes" id="UP000437736"/>
    </source>
</evidence>
<dbReference type="EMBL" id="WJHE01000426">
    <property type="protein sequence ID" value="MST32896.1"/>
    <property type="molecule type" value="Genomic_DNA"/>
</dbReference>
<keyword evidence="8" id="KW-0800">Toxin</keyword>
<dbReference type="EC" id="3.1.-.-" evidence="8"/>
<sequence length="150" mass="16353">MEGPDRLRCRLGRPAAFRVSFVATAVTVLVDTSVLIDYLRGHPDAATVLERERAGGPLQASEITRIEVLAGMRADEEEATRSLLATLVWHPVDADVAEGAGALGRRWLASHHTIDSADLAIAATVMRTGTRLLTRNVRHFPMFPGLRAPY</sequence>
<comment type="similarity">
    <text evidence="7 8">Belongs to the PINc/VapC protein family.</text>
</comment>
<dbReference type="CDD" id="cd18741">
    <property type="entry name" value="PIN_VapC4-5_FitB-like"/>
    <property type="match status" value="1"/>
</dbReference>
<dbReference type="InterPro" id="IPR029060">
    <property type="entry name" value="PIN-like_dom_sf"/>
</dbReference>
<feature type="binding site" evidence="8">
    <location>
        <position position="31"/>
    </location>
    <ligand>
        <name>Mg(2+)</name>
        <dbReference type="ChEBI" id="CHEBI:18420"/>
    </ligand>
</feature>
<name>A0ABW9QTE4_9ACTN</name>
<feature type="domain" description="PIN" evidence="9">
    <location>
        <begin position="28"/>
        <end position="138"/>
    </location>
</feature>
<keyword evidence="3 8" id="KW-0540">Nuclease</keyword>
<evidence type="ECO:0000313" key="10">
    <source>
        <dbReference type="EMBL" id="MST32896.1"/>
    </source>
</evidence>
<dbReference type="Pfam" id="PF01850">
    <property type="entry name" value="PIN"/>
    <property type="match status" value="1"/>
</dbReference>
<evidence type="ECO:0000256" key="3">
    <source>
        <dbReference type="ARBA" id="ARBA00022722"/>
    </source>
</evidence>
<gene>
    <name evidence="8" type="primary">vapC</name>
    <name evidence="10" type="ORF">GHK86_09215</name>
</gene>
<comment type="function">
    <text evidence="8">Toxic component of a toxin-antitoxin (TA) system. An RNase.</text>
</comment>
<keyword evidence="11" id="KW-1185">Reference proteome</keyword>
<comment type="caution">
    <text evidence="10">The sequence shown here is derived from an EMBL/GenBank/DDBJ whole genome shotgun (WGS) entry which is preliminary data.</text>
</comment>
<evidence type="ECO:0000256" key="6">
    <source>
        <dbReference type="ARBA" id="ARBA00022842"/>
    </source>
</evidence>
<dbReference type="InterPro" id="IPR002716">
    <property type="entry name" value="PIN_dom"/>
</dbReference>
<dbReference type="PANTHER" id="PTHR33653:SF1">
    <property type="entry name" value="RIBONUCLEASE VAPC2"/>
    <property type="match status" value="1"/>
</dbReference>
<evidence type="ECO:0000256" key="5">
    <source>
        <dbReference type="ARBA" id="ARBA00022801"/>
    </source>
</evidence>
<proteinExistence type="inferred from homology"/>
<dbReference type="InterPro" id="IPR022907">
    <property type="entry name" value="VapC_family"/>
</dbReference>
<evidence type="ECO:0000259" key="9">
    <source>
        <dbReference type="Pfam" id="PF01850"/>
    </source>
</evidence>
<dbReference type="HAMAP" id="MF_00265">
    <property type="entry name" value="VapC_Nob1"/>
    <property type="match status" value="1"/>
</dbReference>
<dbReference type="InterPro" id="IPR050556">
    <property type="entry name" value="Type_II_TA_system_RNase"/>
</dbReference>
<accession>A0ABW9QTE4</accession>
<comment type="cofactor">
    <cofactor evidence="1 8">
        <name>Mg(2+)</name>
        <dbReference type="ChEBI" id="CHEBI:18420"/>
    </cofactor>
</comment>
<keyword evidence="4 8" id="KW-0479">Metal-binding</keyword>
<dbReference type="Proteomes" id="UP000437736">
    <property type="component" value="Unassembled WGS sequence"/>
</dbReference>
<dbReference type="Gene3D" id="3.40.50.1010">
    <property type="entry name" value="5'-nuclease"/>
    <property type="match status" value="1"/>
</dbReference>
<evidence type="ECO:0000256" key="8">
    <source>
        <dbReference type="HAMAP-Rule" id="MF_00265"/>
    </source>
</evidence>
<dbReference type="SUPFAM" id="SSF88723">
    <property type="entry name" value="PIN domain-like"/>
    <property type="match status" value="1"/>
</dbReference>